<protein>
    <submittedName>
        <fullName evidence="1">DUF5339 domain-containing protein</fullName>
    </submittedName>
</protein>
<evidence type="ECO:0000313" key="2">
    <source>
        <dbReference type="Proteomes" id="UP000662736"/>
    </source>
</evidence>
<dbReference type="Proteomes" id="UP000662736">
    <property type="component" value="Chromosome"/>
</dbReference>
<organism evidence="1 2">
    <name type="scientific">Glaesserella parasuis</name>
    <name type="common">Haemophilus parasuis</name>
    <dbReference type="NCBI Taxonomy" id="738"/>
    <lineage>
        <taxon>Bacteria</taxon>
        <taxon>Pseudomonadati</taxon>
        <taxon>Pseudomonadota</taxon>
        <taxon>Gammaproteobacteria</taxon>
        <taxon>Pasteurellales</taxon>
        <taxon>Pasteurellaceae</taxon>
        <taxon>Glaesserella</taxon>
    </lineage>
</organism>
<name>A0A1T0A7A9_GLAPU</name>
<dbReference type="RefSeq" id="WP_021112247.1">
    <property type="nucleotide sequence ID" value="NZ_CBCRUP010000009.1"/>
</dbReference>
<accession>A0A1T0A7A9</accession>
<evidence type="ECO:0000313" key="1">
    <source>
        <dbReference type="EMBL" id="QSX17731.1"/>
    </source>
</evidence>
<reference evidence="1" key="1">
    <citation type="submission" date="2021-03" db="EMBL/GenBank/DDBJ databases">
        <title>Characterization of a novel Integrative Conjugative Element in Glaesserella parasuis.</title>
        <authorList>
            <person name="Hu G."/>
            <person name="Sun H."/>
        </authorList>
    </citation>
    <scope>NUCLEOTIDE SEQUENCE</scope>
    <source>
        <strain evidence="1">GHP1807</strain>
    </source>
</reference>
<proteinExistence type="predicted"/>
<sequence>MKNAILRSMIIATGALFIAISGFTTELKTSSLVMTKPQTNGILPEQCQKMFQEVDKLIADAEKQPGTHTQMQTMKNKLSSSKQQILKLDLIMQKKSCDKGLVALNGLKHNSNGE</sequence>
<dbReference type="Pfam" id="PF17274">
    <property type="entry name" value="DUF5339"/>
    <property type="match status" value="1"/>
</dbReference>
<gene>
    <name evidence="1" type="ORF">J1G54_04140</name>
</gene>
<dbReference type="InterPro" id="IPR020493">
    <property type="entry name" value="Uncharacterised_HI0310"/>
</dbReference>
<dbReference type="AlphaFoldDB" id="A0A1T0A7A9"/>
<dbReference type="EMBL" id="CP071491">
    <property type="protein sequence ID" value="QSX17731.1"/>
    <property type="molecule type" value="Genomic_DNA"/>
</dbReference>